<dbReference type="OrthoDB" id="644302at2"/>
<evidence type="ECO:0000256" key="1">
    <source>
        <dbReference type="SAM" id="SignalP"/>
    </source>
</evidence>
<evidence type="ECO:0000313" key="4">
    <source>
        <dbReference type="Proteomes" id="UP000317289"/>
    </source>
</evidence>
<reference evidence="3 4" key="1">
    <citation type="submission" date="2017-05" db="EMBL/GenBank/DDBJ databases">
        <authorList>
            <person name="Varghese N."/>
            <person name="Submissions S."/>
        </authorList>
    </citation>
    <scope>NUCLEOTIDE SEQUENCE [LARGE SCALE GENOMIC DNA]</scope>
    <source>
        <strain evidence="3 4">DSM 19382</strain>
    </source>
</reference>
<dbReference type="AlphaFoldDB" id="A0A521ENC7"/>
<organism evidence="3 4">
    <name type="scientific">Flavobacterium resistens</name>
    <dbReference type="NCBI Taxonomy" id="443612"/>
    <lineage>
        <taxon>Bacteria</taxon>
        <taxon>Pseudomonadati</taxon>
        <taxon>Bacteroidota</taxon>
        <taxon>Flavobacteriia</taxon>
        <taxon>Flavobacteriales</taxon>
        <taxon>Flavobacteriaceae</taxon>
        <taxon>Flavobacterium</taxon>
    </lineage>
</organism>
<accession>A0A521ENC7</accession>
<keyword evidence="5" id="KW-1185">Reference proteome</keyword>
<dbReference type="RefSeq" id="WP_142451821.1">
    <property type="nucleotide sequence ID" value="NZ_FXTA01000005.1"/>
</dbReference>
<name>A0A521ENC7_9FLAO</name>
<protein>
    <submittedName>
        <fullName evidence="3">Uncharacterized protein</fullName>
    </submittedName>
</protein>
<dbReference type="Proteomes" id="UP000468990">
    <property type="component" value="Unassembled WGS sequence"/>
</dbReference>
<reference evidence="2 5" key="2">
    <citation type="submission" date="2019-11" db="EMBL/GenBank/DDBJ databases">
        <title>Flavobacterium resistens genome.</title>
        <authorList>
            <person name="Wilson V.M."/>
            <person name="Newman J.D."/>
        </authorList>
    </citation>
    <scope>NUCLEOTIDE SEQUENCE [LARGE SCALE GENOMIC DNA]</scope>
    <source>
        <strain evidence="2 5">DSM 19382</strain>
    </source>
</reference>
<evidence type="ECO:0000313" key="2">
    <source>
        <dbReference type="EMBL" id="MRX67742.1"/>
    </source>
</evidence>
<dbReference type="EMBL" id="FXTA01000005">
    <property type="protein sequence ID" value="SMO85426.1"/>
    <property type="molecule type" value="Genomic_DNA"/>
</dbReference>
<feature type="signal peptide" evidence="1">
    <location>
        <begin position="1"/>
        <end position="19"/>
    </location>
</feature>
<proteinExistence type="predicted"/>
<dbReference type="EMBL" id="WKKG01000003">
    <property type="protein sequence ID" value="MRX67742.1"/>
    <property type="molecule type" value="Genomic_DNA"/>
</dbReference>
<gene>
    <name evidence="2" type="ORF">GJU42_07185</name>
    <name evidence="3" type="ORF">SAMN06265349_105115</name>
</gene>
<evidence type="ECO:0000313" key="5">
    <source>
        <dbReference type="Proteomes" id="UP000468990"/>
    </source>
</evidence>
<keyword evidence="1" id="KW-0732">Signal</keyword>
<dbReference type="Proteomes" id="UP000317289">
    <property type="component" value="Unassembled WGS sequence"/>
</dbReference>
<dbReference type="PROSITE" id="PS51257">
    <property type="entry name" value="PROKAR_LIPOPROTEIN"/>
    <property type="match status" value="1"/>
</dbReference>
<sequence>MKRNSKMLMLSVLCLTVFSACDEQSENASGQSNKENAKLEVNNLYDSNSNLKREFGKALVKSLSESKSLRDLIKNESLKMFDNDYEVLYQMIKDEKLENNLTVRQSILQNLGNEDLLNKIELNNPTLTILVPELPENSFSAKLWDTQNQIPKVAISLHTSNDVPIINLDGSEEIIKAQYIPSFPVIVLKDNERIVINNNSTNKNLKTNSVAVINGTSYKFLDDCFDGSKKINNTARIVVIPALDPTVVTAFNTYTALNVDGWQRDYIYYGITPNTPKGPFKYDFQETIKTFSLEGDLASAHDKISDQTGDPNLPVKAISGNIGASITSWTGGNYEFKIRIIVNGKNGVGSEIIKYFNARVQDLFDFNYVMKHITVYERRLNGFKKMNLNIPIFNWDLDQYASTIKIDIEEMDLTETTVLTESRAVEFASNFGVEVSGSIQEYVKIGLKYGTSQKVNTTSTVQRTFTQGNDLLGDVIVNFADNVIISRQPNTYTTREYSSGLYSITVEPIRVQ</sequence>
<evidence type="ECO:0000313" key="3">
    <source>
        <dbReference type="EMBL" id="SMO85426.1"/>
    </source>
</evidence>
<feature type="chain" id="PRO_5043205916" evidence="1">
    <location>
        <begin position="20"/>
        <end position="512"/>
    </location>
</feature>